<evidence type="ECO:0000256" key="1">
    <source>
        <dbReference type="SAM" id="Phobius"/>
    </source>
</evidence>
<feature type="transmembrane region" description="Helical" evidence="1">
    <location>
        <begin position="21"/>
        <end position="42"/>
    </location>
</feature>
<dbReference type="Proteomes" id="UP000831181">
    <property type="component" value="Chromosome"/>
</dbReference>
<proteinExistence type="predicted"/>
<dbReference type="KEGG" id="lbe:MOO44_07840"/>
<dbReference type="EMBL" id="CP093361">
    <property type="protein sequence ID" value="UQS86769.1"/>
    <property type="molecule type" value="Genomic_DNA"/>
</dbReference>
<name>A0A976RS37_9LACO</name>
<keyword evidence="1" id="KW-1133">Transmembrane helix</keyword>
<protein>
    <submittedName>
        <fullName evidence="2">ComGF family competence protein</fullName>
    </submittedName>
</protein>
<gene>
    <name evidence="2" type="ORF">MOO44_07840</name>
</gene>
<dbReference type="Pfam" id="PF15980">
    <property type="entry name" value="ComGF"/>
    <property type="match status" value="1"/>
</dbReference>
<evidence type="ECO:0000313" key="2">
    <source>
        <dbReference type="EMBL" id="UQS86769.1"/>
    </source>
</evidence>
<keyword evidence="1" id="KW-0472">Membrane</keyword>
<evidence type="ECO:0000313" key="3">
    <source>
        <dbReference type="Proteomes" id="UP000831181"/>
    </source>
</evidence>
<dbReference type="AlphaFoldDB" id="A0A976RS37"/>
<accession>A0A976RS37</accession>
<keyword evidence="1" id="KW-0812">Transmembrane</keyword>
<dbReference type="RefSeq" id="WP_260116572.1">
    <property type="nucleotide sequence ID" value="NZ_CP093361.1"/>
</dbReference>
<sequence length="145" mass="16941">MKKAFLKSVRNRNGFTIVESIISLMVVAMVILLCGILFSYVVTRRQHDNHLTAFHLYLRMIESKEYRFKYVEHRSDRLVLKTADKQYIISLANDSIRMTTTHGGYVPLIDGVDYVEWHYHRDVLMTRVIMQNGDVFKAKSLLKTG</sequence>
<organism evidence="2 3">
    <name type="scientific">Nicoliella spurrieriana</name>
    <dbReference type="NCBI Taxonomy" id="2925830"/>
    <lineage>
        <taxon>Bacteria</taxon>
        <taxon>Bacillati</taxon>
        <taxon>Bacillota</taxon>
        <taxon>Bacilli</taxon>
        <taxon>Lactobacillales</taxon>
        <taxon>Lactobacillaceae</taxon>
        <taxon>Nicoliella</taxon>
    </lineage>
</organism>
<dbReference type="InterPro" id="IPR016977">
    <property type="entry name" value="ComGF"/>
</dbReference>
<reference evidence="2" key="1">
    <citation type="journal article" date="2022" name="Int. J. Syst. Evol. Microbiol.">
        <title>Apilactobacillus apisilvae sp. nov., Nicolia spurrieriana gen. nov. sp. nov., Bombilactobacillus folatiphilus sp. nov. and Bombilactobacillus thymidiniphilus sp. nov., four new lactic acid bacterial isolates from stingless bees Tetragonula carbonaria and Austroplebeia australis.</title>
        <authorList>
            <person name="Oliphant S.A."/>
            <person name="Watson-Haigh N.S."/>
            <person name="Sumby K.M."/>
            <person name="Gardner J."/>
            <person name="Groom S."/>
            <person name="Jiranek V."/>
        </authorList>
    </citation>
    <scope>NUCLEOTIDE SEQUENCE</scope>
    <source>
        <strain evidence="2">SGEP1_A5</strain>
    </source>
</reference>
<keyword evidence="3" id="KW-1185">Reference proteome</keyword>